<protein>
    <submittedName>
        <fullName evidence="1">Uncharacterized protein</fullName>
    </submittedName>
</protein>
<comment type="caution">
    <text evidence="1">The sequence shown here is derived from an EMBL/GenBank/DDBJ whole genome shotgun (WGS) entry which is preliminary data.</text>
</comment>
<feature type="non-terminal residue" evidence="1">
    <location>
        <position position="1"/>
    </location>
</feature>
<proteinExistence type="predicted"/>
<gene>
    <name evidence="1" type="ORF">LCGC14_1012380</name>
</gene>
<accession>A0A0F9R605</accession>
<dbReference type="AlphaFoldDB" id="A0A0F9R605"/>
<reference evidence="1" key="1">
    <citation type="journal article" date="2015" name="Nature">
        <title>Complex archaea that bridge the gap between prokaryotes and eukaryotes.</title>
        <authorList>
            <person name="Spang A."/>
            <person name="Saw J.H."/>
            <person name="Jorgensen S.L."/>
            <person name="Zaremba-Niedzwiedzka K."/>
            <person name="Martijn J."/>
            <person name="Lind A.E."/>
            <person name="van Eijk R."/>
            <person name="Schleper C."/>
            <person name="Guy L."/>
            <person name="Ettema T.J."/>
        </authorList>
    </citation>
    <scope>NUCLEOTIDE SEQUENCE</scope>
</reference>
<evidence type="ECO:0000313" key="1">
    <source>
        <dbReference type="EMBL" id="KKN12843.1"/>
    </source>
</evidence>
<name>A0A0F9R605_9ZZZZ</name>
<dbReference type="EMBL" id="LAZR01003987">
    <property type="protein sequence ID" value="KKN12843.1"/>
    <property type="molecule type" value="Genomic_DNA"/>
</dbReference>
<organism evidence="1">
    <name type="scientific">marine sediment metagenome</name>
    <dbReference type="NCBI Taxonomy" id="412755"/>
    <lineage>
        <taxon>unclassified sequences</taxon>
        <taxon>metagenomes</taxon>
        <taxon>ecological metagenomes</taxon>
    </lineage>
</organism>
<sequence length="24" mass="2516">FQTVDLPFGLSLVPSFIAALIPLG</sequence>